<evidence type="ECO:0000313" key="3">
    <source>
        <dbReference type="Proteomes" id="UP000308197"/>
    </source>
</evidence>
<keyword evidence="1" id="KW-0732">Signal</keyword>
<sequence length="143" mass="14413">MPYTRTLALFVVSTLLHLLPGALAANLNSRGPAPGPHGGITSSLTRRQSEDDGCPSGWTSCSETTCYPLDGSQCCADGTYCDPGFTCTGTGCLDASASGHNGALAHEPVGSAALAGLLGVVAVYMADFVSFDSMSPAGVCGYS</sequence>
<dbReference type="AlphaFoldDB" id="A0A5C3NNW9"/>
<feature type="signal peptide" evidence="1">
    <location>
        <begin position="1"/>
        <end position="24"/>
    </location>
</feature>
<evidence type="ECO:0000313" key="2">
    <source>
        <dbReference type="EMBL" id="TFK78935.1"/>
    </source>
</evidence>
<dbReference type="InParanoid" id="A0A5C3NNW9"/>
<organism evidence="2 3">
    <name type="scientific">Polyporus arcularius HHB13444</name>
    <dbReference type="NCBI Taxonomy" id="1314778"/>
    <lineage>
        <taxon>Eukaryota</taxon>
        <taxon>Fungi</taxon>
        <taxon>Dikarya</taxon>
        <taxon>Basidiomycota</taxon>
        <taxon>Agaricomycotina</taxon>
        <taxon>Agaricomycetes</taxon>
        <taxon>Polyporales</taxon>
        <taxon>Polyporaceae</taxon>
        <taxon>Polyporus</taxon>
    </lineage>
</organism>
<gene>
    <name evidence="2" type="ORF">K466DRAFT_657025</name>
</gene>
<protein>
    <recommendedName>
        <fullName evidence="4">Granulins domain-containing protein</fullName>
    </recommendedName>
</protein>
<proteinExistence type="predicted"/>
<feature type="chain" id="PRO_5023046863" description="Granulins domain-containing protein" evidence="1">
    <location>
        <begin position="25"/>
        <end position="143"/>
    </location>
</feature>
<dbReference type="Proteomes" id="UP000308197">
    <property type="component" value="Unassembled WGS sequence"/>
</dbReference>
<keyword evidence="3" id="KW-1185">Reference proteome</keyword>
<accession>A0A5C3NNW9</accession>
<name>A0A5C3NNW9_9APHY</name>
<evidence type="ECO:0008006" key="4">
    <source>
        <dbReference type="Google" id="ProtNLM"/>
    </source>
</evidence>
<dbReference type="EMBL" id="ML212251">
    <property type="protein sequence ID" value="TFK78935.1"/>
    <property type="molecule type" value="Genomic_DNA"/>
</dbReference>
<evidence type="ECO:0000256" key="1">
    <source>
        <dbReference type="SAM" id="SignalP"/>
    </source>
</evidence>
<reference evidence="2 3" key="1">
    <citation type="journal article" date="2019" name="Nat. Ecol. Evol.">
        <title>Megaphylogeny resolves global patterns of mushroom evolution.</title>
        <authorList>
            <person name="Varga T."/>
            <person name="Krizsan K."/>
            <person name="Foldi C."/>
            <person name="Dima B."/>
            <person name="Sanchez-Garcia M."/>
            <person name="Sanchez-Ramirez S."/>
            <person name="Szollosi G.J."/>
            <person name="Szarkandi J.G."/>
            <person name="Papp V."/>
            <person name="Albert L."/>
            <person name="Andreopoulos W."/>
            <person name="Angelini C."/>
            <person name="Antonin V."/>
            <person name="Barry K.W."/>
            <person name="Bougher N.L."/>
            <person name="Buchanan P."/>
            <person name="Buyck B."/>
            <person name="Bense V."/>
            <person name="Catcheside P."/>
            <person name="Chovatia M."/>
            <person name="Cooper J."/>
            <person name="Damon W."/>
            <person name="Desjardin D."/>
            <person name="Finy P."/>
            <person name="Geml J."/>
            <person name="Haridas S."/>
            <person name="Hughes K."/>
            <person name="Justo A."/>
            <person name="Karasinski D."/>
            <person name="Kautmanova I."/>
            <person name="Kiss B."/>
            <person name="Kocsube S."/>
            <person name="Kotiranta H."/>
            <person name="LaButti K.M."/>
            <person name="Lechner B.E."/>
            <person name="Liimatainen K."/>
            <person name="Lipzen A."/>
            <person name="Lukacs Z."/>
            <person name="Mihaltcheva S."/>
            <person name="Morgado L.N."/>
            <person name="Niskanen T."/>
            <person name="Noordeloos M.E."/>
            <person name="Ohm R.A."/>
            <person name="Ortiz-Santana B."/>
            <person name="Ovrebo C."/>
            <person name="Racz N."/>
            <person name="Riley R."/>
            <person name="Savchenko A."/>
            <person name="Shiryaev A."/>
            <person name="Soop K."/>
            <person name="Spirin V."/>
            <person name="Szebenyi C."/>
            <person name="Tomsovsky M."/>
            <person name="Tulloss R.E."/>
            <person name="Uehling J."/>
            <person name="Grigoriev I.V."/>
            <person name="Vagvolgyi C."/>
            <person name="Papp T."/>
            <person name="Martin F.M."/>
            <person name="Miettinen O."/>
            <person name="Hibbett D.S."/>
            <person name="Nagy L.G."/>
        </authorList>
    </citation>
    <scope>NUCLEOTIDE SEQUENCE [LARGE SCALE GENOMIC DNA]</scope>
    <source>
        <strain evidence="2 3">HHB13444</strain>
    </source>
</reference>